<dbReference type="InParanoid" id="J9DN37"/>
<reference evidence="1 2" key="1">
    <citation type="submission" date="2011-08" db="EMBL/GenBank/DDBJ databases">
        <authorList>
            <person name="Liu Z.J."/>
            <person name="Shi F.L."/>
            <person name="Lu J.Q."/>
            <person name="Li M."/>
            <person name="Wang Z.L."/>
        </authorList>
    </citation>
    <scope>NUCLEOTIDE SEQUENCE [LARGE SCALE GENOMIC DNA]</scope>
    <source>
        <strain evidence="1 2">USNM 41457</strain>
    </source>
</reference>
<keyword evidence="2" id="KW-1185">Reference proteome</keyword>
<name>J9DN37_EDHAE</name>
<evidence type="ECO:0000313" key="2">
    <source>
        <dbReference type="Proteomes" id="UP000003163"/>
    </source>
</evidence>
<accession>J9DN37</accession>
<dbReference type="AlphaFoldDB" id="J9DN37"/>
<proteinExistence type="predicted"/>
<gene>
    <name evidence="1" type="ORF">EDEG_01737</name>
</gene>
<sequence>MHIYYKTFSFNLYINNMQKVLENMRYNVWINYFTLAILSKYNHLLNDNYNKKTFLQKSYLYQMNFFNAFKSIYDFKTKKISLYNFSAYQFSSYNLIYSKLNQYKNNQKKF</sequence>
<protein>
    <submittedName>
        <fullName evidence="1">Uncharacterized protein</fullName>
    </submittedName>
</protein>
<evidence type="ECO:0000313" key="1">
    <source>
        <dbReference type="EMBL" id="EJW03970.1"/>
    </source>
</evidence>
<dbReference type="EMBL" id="AFBI03000026">
    <property type="protein sequence ID" value="EJW03970.1"/>
    <property type="molecule type" value="Genomic_DNA"/>
</dbReference>
<dbReference type="HOGENOM" id="CLU_2171014_0_0_1"/>
<organism evidence="1 2">
    <name type="scientific">Edhazardia aedis (strain USNM 41457)</name>
    <name type="common">Microsporidian parasite</name>
    <dbReference type="NCBI Taxonomy" id="1003232"/>
    <lineage>
        <taxon>Eukaryota</taxon>
        <taxon>Fungi</taxon>
        <taxon>Fungi incertae sedis</taxon>
        <taxon>Microsporidia</taxon>
        <taxon>Edhazardia</taxon>
    </lineage>
</organism>
<dbReference type="Proteomes" id="UP000003163">
    <property type="component" value="Unassembled WGS sequence"/>
</dbReference>
<reference evidence="2" key="2">
    <citation type="submission" date="2015-07" db="EMBL/GenBank/DDBJ databases">
        <title>Contrasting host-pathogen interactions and genome evolution in two generalist and specialist microsporidian pathogens of mosquitoes.</title>
        <authorList>
            <consortium name="The Broad Institute Genomics Platform"/>
            <consortium name="The Broad Institute Genome Sequencing Center for Infectious Disease"/>
            <person name="Cuomo C.A."/>
            <person name="Sanscrainte N.D."/>
            <person name="Goldberg J.M."/>
            <person name="Heiman D."/>
            <person name="Young S."/>
            <person name="Zeng Q."/>
            <person name="Becnel J.J."/>
            <person name="Birren B.W."/>
        </authorList>
    </citation>
    <scope>NUCLEOTIDE SEQUENCE [LARGE SCALE GENOMIC DNA]</scope>
    <source>
        <strain evidence="2">USNM 41457</strain>
    </source>
</reference>
<comment type="caution">
    <text evidence="1">The sequence shown here is derived from an EMBL/GenBank/DDBJ whole genome shotgun (WGS) entry which is preliminary data.</text>
</comment>
<dbReference type="VEuPathDB" id="MicrosporidiaDB:EDEG_01737"/>